<proteinExistence type="predicted"/>
<organism evidence="1 2">
    <name type="scientific">Trifolium medium</name>
    <dbReference type="NCBI Taxonomy" id="97028"/>
    <lineage>
        <taxon>Eukaryota</taxon>
        <taxon>Viridiplantae</taxon>
        <taxon>Streptophyta</taxon>
        <taxon>Embryophyta</taxon>
        <taxon>Tracheophyta</taxon>
        <taxon>Spermatophyta</taxon>
        <taxon>Magnoliopsida</taxon>
        <taxon>eudicotyledons</taxon>
        <taxon>Gunneridae</taxon>
        <taxon>Pentapetalae</taxon>
        <taxon>rosids</taxon>
        <taxon>fabids</taxon>
        <taxon>Fabales</taxon>
        <taxon>Fabaceae</taxon>
        <taxon>Papilionoideae</taxon>
        <taxon>50 kb inversion clade</taxon>
        <taxon>NPAAA clade</taxon>
        <taxon>Hologalegina</taxon>
        <taxon>IRL clade</taxon>
        <taxon>Trifolieae</taxon>
        <taxon>Trifolium</taxon>
    </lineage>
</organism>
<feature type="non-terminal residue" evidence="1">
    <location>
        <position position="1"/>
    </location>
</feature>
<dbReference type="Proteomes" id="UP000265520">
    <property type="component" value="Unassembled WGS sequence"/>
</dbReference>
<evidence type="ECO:0000313" key="2">
    <source>
        <dbReference type="Proteomes" id="UP000265520"/>
    </source>
</evidence>
<keyword evidence="2" id="KW-1185">Reference proteome</keyword>
<protein>
    <submittedName>
        <fullName evidence="1">Chaperone protein ClpD chloroplastic-like</fullName>
    </submittedName>
</protein>
<accession>A0A392NL94</accession>
<dbReference type="AlphaFoldDB" id="A0A392NL94"/>
<dbReference type="EMBL" id="LXQA010043884">
    <property type="protein sequence ID" value="MCI00657.1"/>
    <property type="molecule type" value="Genomic_DNA"/>
</dbReference>
<reference evidence="1 2" key="1">
    <citation type="journal article" date="2018" name="Front. Plant Sci.">
        <title>Red Clover (Trifolium pratense) and Zigzag Clover (T. medium) - A Picture of Genomic Similarities and Differences.</title>
        <authorList>
            <person name="Dluhosova J."/>
            <person name="Istvanek J."/>
            <person name="Nedelnik J."/>
            <person name="Repkova J."/>
        </authorList>
    </citation>
    <scope>NUCLEOTIDE SEQUENCE [LARGE SCALE GENOMIC DNA]</scope>
    <source>
        <strain evidence="2">cv. 10/8</strain>
        <tissue evidence="1">Leaf</tissue>
    </source>
</reference>
<comment type="caution">
    <text evidence="1">The sequence shown here is derived from an EMBL/GenBank/DDBJ whole genome shotgun (WGS) entry which is preliminary data.</text>
</comment>
<evidence type="ECO:0000313" key="1">
    <source>
        <dbReference type="EMBL" id="MCI00657.1"/>
    </source>
</evidence>
<sequence>ESKLKYYGASGIEDTGELILDSYLTSVAFDNEHIEVRPDHIAAAASLWSGIPVQQFTADERSLLLDLDNKLREHVIG</sequence>
<name>A0A392NL94_9FABA</name>